<proteinExistence type="predicted"/>
<organism evidence="1 2">
    <name type="scientific">Streptomyces qinglanensis</name>
    <dbReference type="NCBI Taxonomy" id="943816"/>
    <lineage>
        <taxon>Bacteria</taxon>
        <taxon>Bacillati</taxon>
        <taxon>Actinomycetota</taxon>
        <taxon>Actinomycetes</taxon>
        <taxon>Kitasatosporales</taxon>
        <taxon>Streptomycetaceae</taxon>
        <taxon>Streptomyces</taxon>
    </lineage>
</organism>
<sequence length="100" mass="10429">MPDAIGTHADPDSPTQRVVQLLTATLTGLDGTISRAGGPGVLDVPLLLGLHARRIHGSNGPAVSDDVEAALKVIGNPHEPTPPRLLHRRIQIALDEGVTL</sequence>
<reference evidence="2" key="1">
    <citation type="submission" date="2016-10" db="EMBL/GenBank/DDBJ databases">
        <authorList>
            <person name="Varghese N."/>
            <person name="Submissions S."/>
        </authorList>
    </citation>
    <scope>NUCLEOTIDE SEQUENCE [LARGE SCALE GENOMIC DNA]</scope>
    <source>
        <strain evidence="2">CGMCC 4.6825</strain>
    </source>
</reference>
<dbReference type="EMBL" id="FOGO01000007">
    <property type="protein sequence ID" value="SES03844.1"/>
    <property type="molecule type" value="Genomic_DNA"/>
</dbReference>
<dbReference type="AlphaFoldDB" id="A0A1H9U3V3"/>
<accession>A0A1H9U3V3</accession>
<name>A0A1H9U3V3_9ACTN</name>
<dbReference type="Proteomes" id="UP000182841">
    <property type="component" value="Unassembled WGS sequence"/>
</dbReference>
<dbReference type="RefSeq" id="WP_143081859.1">
    <property type="nucleotide sequence ID" value="NZ_FOGO01000007.1"/>
</dbReference>
<evidence type="ECO:0000313" key="2">
    <source>
        <dbReference type="Proteomes" id="UP000182841"/>
    </source>
</evidence>
<protein>
    <submittedName>
        <fullName evidence="1">Uncharacterized protein</fullName>
    </submittedName>
</protein>
<keyword evidence="2" id="KW-1185">Reference proteome</keyword>
<evidence type="ECO:0000313" key="1">
    <source>
        <dbReference type="EMBL" id="SES03844.1"/>
    </source>
</evidence>
<gene>
    <name evidence="1" type="ORF">SAMN05421870_107278</name>
</gene>